<organism evidence="7 8">
    <name type="scientific">Immersiella caudata</name>
    <dbReference type="NCBI Taxonomy" id="314043"/>
    <lineage>
        <taxon>Eukaryota</taxon>
        <taxon>Fungi</taxon>
        <taxon>Dikarya</taxon>
        <taxon>Ascomycota</taxon>
        <taxon>Pezizomycotina</taxon>
        <taxon>Sordariomycetes</taxon>
        <taxon>Sordariomycetidae</taxon>
        <taxon>Sordariales</taxon>
        <taxon>Lasiosphaeriaceae</taxon>
        <taxon>Immersiella</taxon>
    </lineage>
</organism>
<dbReference type="GO" id="GO:0016973">
    <property type="term" value="P:poly(A)+ mRNA export from nucleus"/>
    <property type="evidence" value="ECO:0007669"/>
    <property type="project" value="TreeGrafter"/>
</dbReference>
<evidence type="ECO:0000256" key="4">
    <source>
        <dbReference type="SAM" id="MobiDB-lite"/>
    </source>
</evidence>
<dbReference type="InterPro" id="IPR007231">
    <property type="entry name" value="Nucleoporin_int_Nup93/Nic96"/>
</dbReference>
<gene>
    <name evidence="7" type="ORF">B0T14DRAFT_438588</name>
</gene>
<evidence type="ECO:0000259" key="5">
    <source>
        <dbReference type="Pfam" id="PF00370"/>
    </source>
</evidence>
<dbReference type="Pfam" id="PF00370">
    <property type="entry name" value="FGGY_N"/>
    <property type="match status" value="1"/>
</dbReference>
<comment type="caution">
    <text evidence="7">The sequence shown here is derived from an EMBL/GenBank/DDBJ whole genome shotgun (WGS) entry which is preliminary data.</text>
</comment>
<keyword evidence="3" id="KW-0539">Nucleus</keyword>
<evidence type="ECO:0000256" key="2">
    <source>
        <dbReference type="ARBA" id="ARBA00010186"/>
    </source>
</evidence>
<dbReference type="EMBL" id="JAULSU010000006">
    <property type="protein sequence ID" value="KAK0613793.1"/>
    <property type="molecule type" value="Genomic_DNA"/>
</dbReference>
<dbReference type="PANTHER" id="PTHR11225">
    <property type="entry name" value="NUCLEAR PORE COMPLEX PROTEIN NUP93 NUCLEOPORIN NUP93 DEAD EYE PROTEIN"/>
    <property type="match status" value="1"/>
</dbReference>
<dbReference type="InterPro" id="IPR018484">
    <property type="entry name" value="FGGY_N"/>
</dbReference>
<dbReference type="GO" id="GO:0005643">
    <property type="term" value="C:nuclear pore"/>
    <property type="evidence" value="ECO:0007669"/>
    <property type="project" value="InterPro"/>
</dbReference>
<dbReference type="CDD" id="cd07782">
    <property type="entry name" value="ASKHA_NBD_FGGY_D-RBK"/>
    <property type="match status" value="1"/>
</dbReference>
<feature type="region of interest" description="Disordered" evidence="4">
    <location>
        <begin position="661"/>
        <end position="706"/>
    </location>
</feature>
<dbReference type="Proteomes" id="UP001175000">
    <property type="component" value="Unassembled WGS sequence"/>
</dbReference>
<name>A0AA40BU58_9PEZI</name>
<reference evidence="7" key="1">
    <citation type="submission" date="2023-06" db="EMBL/GenBank/DDBJ databases">
        <title>Genome-scale phylogeny and comparative genomics of the fungal order Sordariales.</title>
        <authorList>
            <consortium name="Lawrence Berkeley National Laboratory"/>
            <person name="Hensen N."/>
            <person name="Bonometti L."/>
            <person name="Westerberg I."/>
            <person name="Brannstrom I.O."/>
            <person name="Guillou S."/>
            <person name="Cros-Aarteil S."/>
            <person name="Calhoun S."/>
            <person name="Haridas S."/>
            <person name="Kuo A."/>
            <person name="Mondo S."/>
            <person name="Pangilinan J."/>
            <person name="Riley R."/>
            <person name="Labutti K."/>
            <person name="Andreopoulos B."/>
            <person name="Lipzen A."/>
            <person name="Chen C."/>
            <person name="Yanf M."/>
            <person name="Daum C."/>
            <person name="Ng V."/>
            <person name="Clum A."/>
            <person name="Steindorff A."/>
            <person name="Ohm R."/>
            <person name="Martin F."/>
            <person name="Silar P."/>
            <person name="Natvig D."/>
            <person name="Lalanne C."/>
            <person name="Gautier V."/>
            <person name="Ament-Velasquez S.L."/>
            <person name="Kruys A."/>
            <person name="Hutchinson M.I."/>
            <person name="Powell A.J."/>
            <person name="Barry K."/>
            <person name="Miller A.N."/>
            <person name="Grigoriev I.V."/>
            <person name="Debuchy R."/>
            <person name="Gladieux P."/>
            <person name="Thoren M.H."/>
            <person name="Johannesson H."/>
        </authorList>
    </citation>
    <scope>NUCLEOTIDE SEQUENCE</scope>
    <source>
        <strain evidence="7">CBS 606.72</strain>
    </source>
</reference>
<feature type="domain" description="Carbohydrate kinase FGGY N-terminal" evidence="5">
    <location>
        <begin position="23"/>
        <end position="298"/>
    </location>
</feature>
<evidence type="ECO:0000256" key="1">
    <source>
        <dbReference type="ARBA" id="ARBA00004259"/>
    </source>
</evidence>
<keyword evidence="8" id="KW-1185">Reference proteome</keyword>
<dbReference type="Gene3D" id="1.20.58.2240">
    <property type="match status" value="1"/>
</dbReference>
<protein>
    <submittedName>
        <fullName evidence="7">Nup93/Nic96-domain-containing protein</fullName>
    </submittedName>
</protein>
<feature type="region of interest" description="Disordered" evidence="4">
    <location>
        <begin position="925"/>
        <end position="1012"/>
    </location>
</feature>
<dbReference type="GO" id="GO:0017056">
    <property type="term" value="F:structural constituent of nuclear pore"/>
    <property type="evidence" value="ECO:0007669"/>
    <property type="project" value="InterPro"/>
</dbReference>
<evidence type="ECO:0000313" key="8">
    <source>
        <dbReference type="Proteomes" id="UP001175000"/>
    </source>
</evidence>
<dbReference type="GO" id="GO:0016301">
    <property type="term" value="F:kinase activity"/>
    <property type="evidence" value="ECO:0007669"/>
    <property type="project" value="InterPro"/>
</dbReference>
<evidence type="ECO:0000256" key="3">
    <source>
        <dbReference type="ARBA" id="ARBA00023242"/>
    </source>
</evidence>
<dbReference type="NCBIfam" id="TIGR01315">
    <property type="entry name" value="5C_CHO_kinase"/>
    <property type="match status" value="1"/>
</dbReference>
<feature type="non-terminal residue" evidence="7">
    <location>
        <position position="1733"/>
    </location>
</feature>
<dbReference type="Pfam" id="PF04097">
    <property type="entry name" value="Nic96"/>
    <property type="match status" value="1"/>
</dbReference>
<evidence type="ECO:0000313" key="7">
    <source>
        <dbReference type="EMBL" id="KAK0613793.1"/>
    </source>
</evidence>
<dbReference type="InterPro" id="IPR018485">
    <property type="entry name" value="FGGY_C"/>
</dbReference>
<proteinExistence type="inferred from homology"/>
<comment type="subcellular location">
    <subcellularLocation>
        <location evidence="1">Nucleus envelope</location>
    </subcellularLocation>
</comment>
<dbReference type="GO" id="GO:0005975">
    <property type="term" value="P:carbohydrate metabolic process"/>
    <property type="evidence" value="ECO:0007669"/>
    <property type="project" value="InterPro"/>
</dbReference>
<dbReference type="GO" id="GO:0006606">
    <property type="term" value="P:protein import into nucleus"/>
    <property type="evidence" value="ECO:0007669"/>
    <property type="project" value="TreeGrafter"/>
</dbReference>
<sequence length="1733" mass="188588">PPRLVEPATRLHEAVLTITQDHYIGIDVGTGSARACLIDSTGEIRALASENIQLWEPKSYGGLHYEQSTTDIWKCICICVKKIVAEAQVDPAKIKGIGIDATCSLAVFTYDTDEPVPVTSPDFANDGNDRNVILWLDHRAKAETDKINNTKHNLLRYVGGTMSPEMEMPKVLWLKNNMPAELFDRCKFYDLADALTHMATGNETRSFCSTVCKQGYVPVGVDGSVKGWQEDFYHAIGLGDLAKDEFKRVGGVDRVNGSYQSAGELVGCLSEKAASELGLPTGIAVGSGVIDAYAGWIGTVGAKVKLSRDHLDETVASNDVSQAFTRLAAVAGTSTCHLAMSKDAVFVPGVWGPYRDVLLPGFWMAEGGQSATGQLLKHMLESHAAYQETSAEAEAVGKNIYDFLNDHLRELVKKTEAPSISYLGRHLFFYGDLWGNRSPIADSDMRGAIVGLGHDKSKDSMATLYYATMEFIALQTRQIVETMNDSGHSILSIFMSGSQCQNEILMDLIATACDMPVLVPRYVNAAVVHGAAMLGAKAASAKADGSTESLWDIMDRMSKPGKVVWSQGDQTEKKLLDAKYEVFLDQCKTQQEYRRKIDEAIKGSSLDHRNSNMSLFGANKGTPAQSTATGSLFGQPAQQNTQIATGGGLFGGAASTAKPLGGSLFGSTAQQPQQQQQQSMGPGSSLFGNKPTLNLGGGLGLGSNNTQPAASGGGLFGASQSTATAARPSLFGTTVQPAASTASTLAPGMGASILGGASTNDTTGNTTQAATDSYFDSLLEKNKKRAEGETALGELPSLQLGLGDLRQRLKKLGPRAGGAAGTTQDGKAHYFLAASGVDPGAAVKDLGAFGLQARAERPAASGATELDVETYLSNLQTKTTLSMIADGLDRSVRDFDSFLEDNVTMEWDAQRKRIYEHFGIKPRETEVGAGRTSSGTPARDAQGGAGGFGRSRRKAASQAPGDRATNRASMLGRSGMQRSVIGTPSRIGSHAPEFTDVEPRKDASGPLGGVASSLDDRLLREKQGKLAEKVQELNNARLLGEPICIFYQLADIEAKSGDRHAPQIVEAYQGMMDVVGENPETGEAPRERQFAKYYLDPNTQSKDAVAMRIQILTGVRRFLEKKFYDEVNGLIAKYPQDANLGGRPDVVSKIKAYVRLKIARKTLVKDNTELQMAGGEYVWAILFFLLRAGFVNEAAQYVNNNENQFRSIDRAFLGYINSYASSEERKLKKQMQDRCANEYNQRIRNAPEGSIDPFRMACYKIIGRCDLSNRSLDDKLEPNVYDWFWLQFALARESDRSIDNYSDSFGLSELQASVREVGLKHFPKTPAEDTNGVFGMFFYLQLLSGMYEQAIAYLYQFSYVDAVHFAIALTYYGLLRPTDAQASGNELLSHNTRGAPQINFGRMLGYYTRDFRAANAAAAVDYLVLICLNADEGASGQQQAQLCHEALRELVLETREFSRLIGDIRPDGRRIKGVVEERGPLIALGQEQEFIRTITVQAASFADDNGRTTDAVLLYHLAGDYDSVVSIVSRALSEAISLDIGEDPMRLVPVKPRVEGKEAAAQPGSSLSLAAIDDPVELARTMMTMYERDHMFWQNIRDQNRVACSVLLQMSEIKGLVEAGRWPQCLDKIKALEILPLSANGNSNIIRQFASRFSSLAQPVAINVPNLIMWTIICCTKQRERLLSGQFSGNESTARMLVDELKQMSVDLTTYTSQLKYRLPPHLHEALARASAD</sequence>
<dbReference type="GO" id="GO:0016773">
    <property type="term" value="F:phosphotransferase activity, alcohol group as acceptor"/>
    <property type="evidence" value="ECO:0007669"/>
    <property type="project" value="InterPro"/>
</dbReference>
<dbReference type="InterPro" id="IPR006003">
    <property type="entry name" value="FGGY_RbtK-like"/>
</dbReference>
<dbReference type="SUPFAM" id="SSF53067">
    <property type="entry name" value="Actin-like ATPase domain"/>
    <property type="match status" value="2"/>
</dbReference>
<accession>A0AA40BU58</accession>
<feature type="domain" description="Carbohydrate kinase FGGY C-terminal" evidence="6">
    <location>
        <begin position="327"/>
        <end position="539"/>
    </location>
</feature>
<comment type="similarity">
    <text evidence="2">Belongs to the nucleoporin interacting component (NIC) family.</text>
</comment>
<dbReference type="InterPro" id="IPR043129">
    <property type="entry name" value="ATPase_NBD"/>
</dbReference>
<evidence type="ECO:0000259" key="6">
    <source>
        <dbReference type="Pfam" id="PF02782"/>
    </source>
</evidence>
<dbReference type="Pfam" id="PF02782">
    <property type="entry name" value="FGGY_C"/>
    <property type="match status" value="1"/>
</dbReference>
<dbReference type="PANTHER" id="PTHR11225:SF4">
    <property type="entry name" value="NUCLEAR PORE COMPLEX PROTEIN NUP93"/>
    <property type="match status" value="1"/>
</dbReference>
<dbReference type="Gene3D" id="3.30.420.40">
    <property type="match status" value="1"/>
</dbReference>